<evidence type="ECO:0000256" key="4">
    <source>
        <dbReference type="ARBA" id="ARBA00018638"/>
    </source>
</evidence>
<evidence type="ECO:0000256" key="12">
    <source>
        <dbReference type="ARBA" id="ARBA00023268"/>
    </source>
</evidence>
<comment type="catalytic activity">
    <reaction evidence="15">
        <text>[GlcNAc-(1-&gt;4)-Mur2Ac(oyl-L-Ala-gamma-D-Glu-L-Lys-D-Ala-D-Ala)](n)-di-trans,octa-cis-undecaprenyl diphosphate + beta-D-GlcNAc-(1-&gt;4)-Mur2Ac(oyl-L-Ala-gamma-D-Glu-L-Lys-D-Ala-D-Ala)-di-trans,octa-cis-undecaprenyl diphosphate = [GlcNAc-(1-&gt;4)-Mur2Ac(oyl-L-Ala-gamma-D-Glu-L-Lys-D-Ala-D-Ala)](n+1)-di-trans,octa-cis-undecaprenyl diphosphate + di-trans,octa-cis-undecaprenyl diphosphate + H(+)</text>
        <dbReference type="Rhea" id="RHEA:23708"/>
        <dbReference type="Rhea" id="RHEA-COMP:9602"/>
        <dbReference type="Rhea" id="RHEA-COMP:9603"/>
        <dbReference type="ChEBI" id="CHEBI:15378"/>
        <dbReference type="ChEBI" id="CHEBI:58405"/>
        <dbReference type="ChEBI" id="CHEBI:60033"/>
        <dbReference type="ChEBI" id="CHEBI:78435"/>
        <dbReference type="EC" id="2.4.99.28"/>
    </reaction>
</comment>
<keyword evidence="6" id="KW-0645">Protease</keyword>
<reference evidence="20 21" key="1">
    <citation type="submission" date="2019-07" db="EMBL/GenBank/DDBJ databases">
        <title>Criibacterium bergeronii gen. nov., sp. nov. isolated from human clinical samples.</title>
        <authorList>
            <person name="Maheux A.F."/>
            <person name="Boudreau D.K."/>
            <person name="Berube E."/>
            <person name="Brodeur S."/>
            <person name="Bernard K.A."/>
            <person name="Abed J.Y."/>
            <person name="Ducrey E."/>
            <person name="Guay E.F."/>
            <person name="Raymond F."/>
            <person name="Corbeil J."/>
            <person name="Domingo M.-C."/>
            <person name="Roy P.H."/>
            <person name="Boissinot M."/>
            <person name="Tocheva E.I."/>
            <person name="Omar R.F."/>
        </authorList>
    </citation>
    <scope>NUCLEOTIDE SEQUENCE [LARGE SCALE GENOMIC DNA]</scope>
    <source>
        <strain evidence="20 21">CCRI-24246</strain>
    </source>
</reference>
<comment type="caution">
    <text evidence="20">The sequence shown here is derived from an EMBL/GenBank/DDBJ whole genome shotgun (WGS) entry which is preliminary data.</text>
</comment>
<evidence type="ECO:0000256" key="1">
    <source>
        <dbReference type="ARBA" id="ARBA00002624"/>
    </source>
</evidence>
<sequence>MKGSSIIKSIFKFIFIFILAISIIVVVIVSAIMIAVSKNFPEIDQMKLQSMLQETSYIYDDAGNISEKVQSGIDRTIVPIEQIPTDLQKAFIAIEDERFYEHGGVDFKRLIGALVHDIKVGSFEQGGSTINMQLSKNLLTSTEKSALRKVTDIVYAIKLDQKLDKSDIMYAYLNTVFLGSNVNGVQAAARAYFNKDVGDLSLMECAIIAGITQYPTKYIPYTLSEITPQDDISSLQIKLYPPSNGNVVPTEVQKKVYDALKNAGKIDYYEDMMLKNGSLVVTKATLNPKSVERGKVVLSKMRELGIINEEKYQGALNENVIINFPQRNNRDISTYFNDRVKKEAVKILVEQGNTEEQANNLLKFGGLKIYSTLNTKIQQILEREFANKANFPNSYFDQNGVIQPQAAMVIIDQHTGDVKAYIGGRGQYGSLIFDRADNPRQPGSAIKPLAVYLLALKDGMTPNTMINDKPREDSTSPTGFWPKNIHGVYYGNRTMKFLLAVSSNVAAVKTLETLAPTKIAAANRSLDYLTQMGFKHLVRSSENPAVNDENLSLALGGLTKGVTTLEMTSAYAGIANLGKQNSPVFITKILDSTDKVIYESKPKVFEMISENKASQMVDMLVGVVKSGSATSAKLSNMPSAGKTGTTTDVKDVYFAGFTPYYTGSIWIGSDTPRELSYTSEIPTKLWAKVMNKIDSELSLEPKGFNKSDKPYDPSEEEIDSLDGDTEQTNAVEPTENQQLDGIIFEENQGQQNQDIQTNTVEPNQGQQAPSTNSEQQSNNDNNNTQNAGSKPQQPSQPQQPVQPQPPATEPTPERPQPPAHEDTGQQSAPPVSYENSQPAQDNGGSNDDSPIF</sequence>
<dbReference type="Proteomes" id="UP000319424">
    <property type="component" value="Unassembled WGS sequence"/>
</dbReference>
<feature type="compositionally biased region" description="Basic and acidic residues" evidence="16">
    <location>
        <begin position="703"/>
        <end position="712"/>
    </location>
</feature>
<feature type="compositionally biased region" description="Acidic residues" evidence="16">
    <location>
        <begin position="713"/>
        <end position="725"/>
    </location>
</feature>
<dbReference type="InterPro" id="IPR023346">
    <property type="entry name" value="Lysozyme-like_dom_sf"/>
</dbReference>
<evidence type="ECO:0000256" key="3">
    <source>
        <dbReference type="ARBA" id="ARBA00012448"/>
    </source>
</evidence>
<evidence type="ECO:0000256" key="14">
    <source>
        <dbReference type="ARBA" id="ARBA00044770"/>
    </source>
</evidence>
<dbReference type="PANTHER" id="PTHR32282:SF33">
    <property type="entry name" value="PEPTIDOGLYCAN GLYCOSYLTRANSFERASE"/>
    <property type="match status" value="1"/>
</dbReference>
<feature type="transmembrane region" description="Helical" evidence="17">
    <location>
        <begin position="12"/>
        <end position="36"/>
    </location>
</feature>
<gene>
    <name evidence="20" type="ORF">FL857_03690</name>
</gene>
<dbReference type="GO" id="GO:0009252">
    <property type="term" value="P:peptidoglycan biosynthetic process"/>
    <property type="evidence" value="ECO:0007669"/>
    <property type="project" value="UniProtKB-UniPathway"/>
</dbReference>
<dbReference type="AlphaFoldDB" id="A0A552VB34"/>
<keyword evidence="10" id="KW-0735">Signal-anchor</keyword>
<organism evidence="20 21">
    <name type="scientific">Criibacterium bergeronii</name>
    <dbReference type="NCBI Taxonomy" id="1871336"/>
    <lineage>
        <taxon>Bacteria</taxon>
        <taxon>Bacillati</taxon>
        <taxon>Bacillota</taxon>
        <taxon>Clostridia</taxon>
        <taxon>Peptostreptococcales</taxon>
        <taxon>Filifactoraceae</taxon>
        <taxon>Criibacterium</taxon>
    </lineage>
</organism>
<dbReference type="Pfam" id="PF00905">
    <property type="entry name" value="Transpeptidase"/>
    <property type="match status" value="1"/>
</dbReference>
<evidence type="ECO:0000256" key="10">
    <source>
        <dbReference type="ARBA" id="ARBA00022968"/>
    </source>
</evidence>
<dbReference type="Gene3D" id="3.40.710.10">
    <property type="entry name" value="DD-peptidase/beta-lactamase superfamily"/>
    <property type="match status" value="1"/>
</dbReference>
<comment type="function">
    <text evidence="1">Cell wall formation. Synthesis of cross-linked peptidoglycan from the lipid intermediates. The enzyme has a penicillin-insensitive transglycosylase N-terminal domain (formation of linear glycan strands) and a penicillin-sensitive transpeptidase C-terminal domain (cross-linking of the peptide subunits).</text>
</comment>
<evidence type="ECO:0000259" key="18">
    <source>
        <dbReference type="Pfam" id="PF00905"/>
    </source>
</evidence>
<dbReference type="Gene3D" id="1.10.3810.10">
    <property type="entry name" value="Biosynthetic peptidoglycan transglycosylase-like"/>
    <property type="match status" value="1"/>
</dbReference>
<feature type="compositionally biased region" description="Polar residues" evidence="16">
    <location>
        <begin position="824"/>
        <end position="852"/>
    </location>
</feature>
<keyword evidence="7" id="KW-0328">Glycosyltransferase</keyword>
<keyword evidence="11" id="KW-0046">Antibiotic resistance</keyword>
<evidence type="ECO:0000256" key="16">
    <source>
        <dbReference type="SAM" id="MobiDB-lite"/>
    </source>
</evidence>
<evidence type="ECO:0000256" key="17">
    <source>
        <dbReference type="SAM" id="Phobius"/>
    </source>
</evidence>
<evidence type="ECO:0000256" key="5">
    <source>
        <dbReference type="ARBA" id="ARBA00022645"/>
    </source>
</evidence>
<dbReference type="GO" id="GO:0046677">
    <property type="term" value="P:response to antibiotic"/>
    <property type="evidence" value="ECO:0007669"/>
    <property type="project" value="UniProtKB-KW"/>
</dbReference>
<accession>A0A552VB34</accession>
<dbReference type="GO" id="GO:0005886">
    <property type="term" value="C:plasma membrane"/>
    <property type="evidence" value="ECO:0007669"/>
    <property type="project" value="UniProtKB-SubCell"/>
</dbReference>
<keyword evidence="17" id="KW-0812">Transmembrane</keyword>
<comment type="catalytic activity">
    <reaction evidence="13">
        <text>Preferential cleavage: (Ac)2-L-Lys-D-Ala-|-D-Ala. Also transpeptidation of peptidyl-alanyl moieties that are N-acyl substituents of D-alanine.</text>
        <dbReference type="EC" id="3.4.16.4"/>
    </reaction>
</comment>
<feature type="domain" description="Penicillin-binding protein transpeptidase" evidence="18">
    <location>
        <begin position="407"/>
        <end position="665"/>
    </location>
</feature>
<feature type="compositionally biased region" description="Polar residues" evidence="16">
    <location>
        <begin position="750"/>
        <end position="769"/>
    </location>
</feature>
<keyword evidence="9" id="KW-0378">Hydrolase</keyword>
<feature type="compositionally biased region" description="Low complexity" evidence="16">
    <location>
        <begin position="770"/>
        <end position="799"/>
    </location>
</feature>
<evidence type="ECO:0000313" key="20">
    <source>
        <dbReference type="EMBL" id="TRW27684.1"/>
    </source>
</evidence>
<dbReference type="EC" id="2.4.99.28" evidence="14"/>
<dbReference type="OrthoDB" id="9766909at2"/>
<keyword evidence="17" id="KW-1133">Transmembrane helix</keyword>
<dbReference type="InterPro" id="IPR001460">
    <property type="entry name" value="PCN-bd_Tpept"/>
</dbReference>
<proteinExistence type="predicted"/>
<feature type="region of interest" description="Disordered" evidence="16">
    <location>
        <begin position="750"/>
        <end position="852"/>
    </location>
</feature>
<evidence type="ECO:0000256" key="6">
    <source>
        <dbReference type="ARBA" id="ARBA00022670"/>
    </source>
</evidence>
<keyword evidence="17" id="KW-0472">Membrane</keyword>
<dbReference type="SUPFAM" id="SSF56601">
    <property type="entry name" value="beta-lactamase/transpeptidase-like"/>
    <property type="match status" value="1"/>
</dbReference>
<evidence type="ECO:0000313" key="21">
    <source>
        <dbReference type="Proteomes" id="UP000319424"/>
    </source>
</evidence>
<keyword evidence="8" id="KW-0808">Transferase</keyword>
<protein>
    <recommendedName>
        <fullName evidence="4">Penicillin-binding protein 1A</fullName>
        <ecNumber evidence="14">2.4.99.28</ecNumber>
        <ecNumber evidence="3">3.4.16.4</ecNumber>
    </recommendedName>
</protein>
<evidence type="ECO:0000256" key="13">
    <source>
        <dbReference type="ARBA" id="ARBA00034000"/>
    </source>
</evidence>
<dbReference type="InterPro" id="IPR036950">
    <property type="entry name" value="PBP_transglycosylase"/>
</dbReference>
<dbReference type="SUPFAM" id="SSF53955">
    <property type="entry name" value="Lysozyme-like"/>
    <property type="match status" value="1"/>
</dbReference>
<dbReference type="GO" id="GO:0008658">
    <property type="term" value="F:penicillin binding"/>
    <property type="evidence" value="ECO:0007669"/>
    <property type="project" value="InterPro"/>
</dbReference>
<name>A0A552VB34_9FIRM</name>
<dbReference type="PANTHER" id="PTHR32282">
    <property type="entry name" value="BINDING PROTEIN TRANSPEPTIDASE, PUTATIVE-RELATED"/>
    <property type="match status" value="1"/>
</dbReference>
<evidence type="ECO:0000256" key="15">
    <source>
        <dbReference type="ARBA" id="ARBA00049902"/>
    </source>
</evidence>
<keyword evidence="5" id="KW-0121">Carboxypeptidase</keyword>
<dbReference type="GO" id="GO:0006508">
    <property type="term" value="P:proteolysis"/>
    <property type="evidence" value="ECO:0007669"/>
    <property type="project" value="UniProtKB-KW"/>
</dbReference>
<feature type="compositionally biased region" description="Pro residues" evidence="16">
    <location>
        <begin position="800"/>
        <end position="818"/>
    </location>
</feature>
<evidence type="ECO:0000259" key="19">
    <source>
        <dbReference type="Pfam" id="PF00912"/>
    </source>
</evidence>
<evidence type="ECO:0000256" key="7">
    <source>
        <dbReference type="ARBA" id="ARBA00022676"/>
    </source>
</evidence>
<dbReference type="EC" id="3.4.16.4" evidence="3"/>
<dbReference type="InterPro" id="IPR050396">
    <property type="entry name" value="Glycosyltr_51/Transpeptidase"/>
</dbReference>
<evidence type="ECO:0000256" key="2">
    <source>
        <dbReference type="ARBA" id="ARBA00004401"/>
    </source>
</evidence>
<dbReference type="InterPro" id="IPR001264">
    <property type="entry name" value="Glyco_trans_51"/>
</dbReference>
<dbReference type="InterPro" id="IPR012338">
    <property type="entry name" value="Beta-lactam/transpept-like"/>
</dbReference>
<feature type="region of interest" description="Disordered" evidence="16">
    <location>
        <begin position="700"/>
        <end position="729"/>
    </location>
</feature>
<dbReference type="EMBL" id="VJXW01000004">
    <property type="protein sequence ID" value="TRW27684.1"/>
    <property type="molecule type" value="Genomic_DNA"/>
</dbReference>
<evidence type="ECO:0000256" key="11">
    <source>
        <dbReference type="ARBA" id="ARBA00023251"/>
    </source>
</evidence>
<dbReference type="GO" id="GO:0009002">
    <property type="term" value="F:serine-type D-Ala-D-Ala carboxypeptidase activity"/>
    <property type="evidence" value="ECO:0007669"/>
    <property type="project" value="UniProtKB-EC"/>
</dbReference>
<keyword evidence="12" id="KW-0511">Multifunctional enzyme</keyword>
<evidence type="ECO:0000256" key="8">
    <source>
        <dbReference type="ARBA" id="ARBA00022679"/>
    </source>
</evidence>
<dbReference type="RefSeq" id="WP_144015772.1">
    <property type="nucleotide sequence ID" value="NZ_VJXW01000004.1"/>
</dbReference>
<dbReference type="Pfam" id="PF00912">
    <property type="entry name" value="Transgly"/>
    <property type="match status" value="1"/>
</dbReference>
<dbReference type="UniPathway" id="UPA00219"/>
<feature type="domain" description="Glycosyl transferase family 51" evidence="19">
    <location>
        <begin position="67"/>
        <end position="222"/>
    </location>
</feature>
<evidence type="ECO:0000256" key="9">
    <source>
        <dbReference type="ARBA" id="ARBA00022801"/>
    </source>
</evidence>
<comment type="subcellular location">
    <subcellularLocation>
        <location evidence="2">Cell membrane</location>
        <topology evidence="2">Single-pass type II membrane protein</topology>
    </subcellularLocation>
</comment>
<dbReference type="GO" id="GO:0008955">
    <property type="term" value="F:peptidoglycan glycosyltransferase activity"/>
    <property type="evidence" value="ECO:0007669"/>
    <property type="project" value="UniProtKB-EC"/>
</dbReference>